<protein>
    <recommendedName>
        <fullName evidence="1">protein S-acyltransferase</fullName>
        <ecNumber evidence="1">2.3.1.225</ecNumber>
    </recommendedName>
</protein>
<dbReference type="EC" id="2.3.1.225" evidence="1"/>
<gene>
    <name evidence="7" type="ORF">CEP52_013145</name>
</gene>
<dbReference type="InterPro" id="IPR002110">
    <property type="entry name" value="Ankyrin_rpt"/>
</dbReference>
<dbReference type="Pfam" id="PF12796">
    <property type="entry name" value="Ank_2"/>
    <property type="match status" value="4"/>
</dbReference>
<evidence type="ECO:0000256" key="6">
    <source>
        <dbReference type="SAM" id="Phobius"/>
    </source>
</evidence>
<feature type="transmembrane region" description="Helical" evidence="6">
    <location>
        <begin position="111"/>
        <end position="132"/>
    </location>
</feature>
<evidence type="ECO:0000256" key="2">
    <source>
        <dbReference type="ARBA" id="ARBA00022737"/>
    </source>
</evidence>
<feature type="repeat" description="ANK" evidence="4">
    <location>
        <begin position="677"/>
        <end position="709"/>
    </location>
</feature>
<comment type="caution">
    <text evidence="7">The sequence shown here is derived from an EMBL/GenBank/DDBJ whole genome shotgun (WGS) entry which is preliminary data.</text>
</comment>
<dbReference type="Proteomes" id="UP000287144">
    <property type="component" value="Unassembled WGS sequence"/>
</dbReference>
<evidence type="ECO:0000313" key="7">
    <source>
        <dbReference type="EMBL" id="RSL93606.1"/>
    </source>
</evidence>
<keyword evidence="3 4" id="KW-0040">ANK repeat</keyword>
<reference evidence="7 8" key="1">
    <citation type="submission" date="2017-06" db="EMBL/GenBank/DDBJ databases">
        <title>Comparative genomic analysis of Ambrosia Fusariam Clade fungi.</title>
        <authorList>
            <person name="Stajich J.E."/>
            <person name="Carrillo J."/>
            <person name="Kijimoto T."/>
            <person name="Eskalen A."/>
            <person name="O'Donnell K."/>
            <person name="Kasson M."/>
        </authorList>
    </citation>
    <scope>NUCLEOTIDE SEQUENCE [LARGE SCALE GENOMIC DNA]</scope>
    <source>
        <strain evidence="7 8">NRRL62579</strain>
    </source>
</reference>
<dbReference type="Gene3D" id="1.25.40.20">
    <property type="entry name" value="Ankyrin repeat-containing domain"/>
    <property type="match status" value="4"/>
</dbReference>
<feature type="repeat" description="ANK" evidence="4">
    <location>
        <begin position="895"/>
        <end position="927"/>
    </location>
</feature>
<keyword evidence="6" id="KW-0812">Transmembrane</keyword>
<dbReference type="PROSITE" id="PS50088">
    <property type="entry name" value="ANK_REPEAT"/>
    <property type="match status" value="6"/>
</dbReference>
<evidence type="ECO:0000256" key="5">
    <source>
        <dbReference type="SAM" id="MobiDB-lite"/>
    </source>
</evidence>
<dbReference type="STRING" id="1325735.A0A428SV74"/>
<proteinExistence type="predicted"/>
<evidence type="ECO:0000313" key="8">
    <source>
        <dbReference type="Proteomes" id="UP000287144"/>
    </source>
</evidence>
<feature type="repeat" description="ANK" evidence="4">
    <location>
        <begin position="822"/>
        <end position="854"/>
    </location>
</feature>
<feature type="repeat" description="ANK" evidence="4">
    <location>
        <begin position="789"/>
        <end position="821"/>
    </location>
</feature>
<dbReference type="SMART" id="SM00248">
    <property type="entry name" value="ANK"/>
    <property type="match status" value="9"/>
</dbReference>
<feature type="repeat" description="ANK" evidence="4">
    <location>
        <begin position="710"/>
        <end position="742"/>
    </location>
</feature>
<dbReference type="InterPro" id="IPR036770">
    <property type="entry name" value="Ankyrin_rpt-contain_sf"/>
</dbReference>
<keyword evidence="6" id="KW-0472">Membrane</keyword>
<evidence type="ECO:0000256" key="1">
    <source>
        <dbReference type="ARBA" id="ARBA00012210"/>
    </source>
</evidence>
<dbReference type="EMBL" id="NKCK01000182">
    <property type="protein sequence ID" value="RSL93606.1"/>
    <property type="molecule type" value="Genomic_DNA"/>
</dbReference>
<sequence>MAIVGFFVYTDKHPKFQLKKGKPTPDYALPAAITGTLFLTLGVFFCAHVVEKSTTETLYRADDNFEMVVHWVQHKQTVNDQVFEPFALSPAVPCSIVARSRRNRANDTLQSFKTVVGVLFGVSGTVIQFVGLRGMNSIASLAQLVAIGFVTIIRCIARPGFTNYFVEQNLAAGFELDWLAKKLVMKARNETEDPTTTPWRIIMRRGAQHRPLKTLIWQMIHQPTDSEAQSILLSRRGLNKLTKICHTPNQTATNLATALEVALNTLFPHGPRGPRGPGPEGFRWFLNVRIRERDRTELAWVDLIFKGNGWKVEADDLVAVLSLWTSVDPTDAMSVPQAWEDIRPIEGEGEAYANKERVIHDMKTWAPQDHETMEAIGDISRGWGEGPSSNFSNWSHCKVPMDTGSLLDVYATHLLYSFMWSMAGTLEEPLSGKTDCRRNATSDSNEQGTALWNSHLARLSKAFARVSVRSEQETLLEIIWSLSVAGKLPRPPDLFTSMSKKVTYGYRSGELKYFNMATIEALNLIQTHADNTSGISERAAAWLLELFHGMKGRVEQSYGLRPTGLRGWHKYLRSRIKTTIRINMEPEFLGHLAMLYSRQGREMDDGFYQSTDKELPAHLEATPLVTDDGVPPEQCDFVNLQDVTGWTPLHHAAASRNAKVAGRLINLDPNVGLKDFSGLTAAHHACSSGSWDILEMLIDKGAQLDSQANNGASPMHLAAGEGHLHVVGNLLKNDARERRKSMVQGRPIKTAPSILKDFDGRMPVHWAAAGGHIPVVEMFKGNLNSQDKHGLTPLHLAVLAGHKRLLGSFYGMSADREIKDTNGRTPLVLACSEGKWEVIQELVDAGAELDAVDSQGRTALHYMADREATTALISIITERVDHTAAVHLTGLQDQSGSIPLHLAAGHGNSAIVDQLLEAGAEPNATNNKEETPLLLGLCGAMTENEAYQIVKALVGHGDRLEARSAEGESPIDVARRRNFSSVVSYLEAELEEREEEQRGVEESAWGAAQQDDGSVPGKNWGGW</sequence>
<feature type="region of interest" description="Disordered" evidence="5">
    <location>
        <begin position="990"/>
        <end position="1023"/>
    </location>
</feature>
<dbReference type="AlphaFoldDB" id="A0A428SV74"/>
<accession>A0A428SV74</accession>
<organism evidence="7 8">
    <name type="scientific">Fusarium oligoseptatum</name>
    <dbReference type="NCBI Taxonomy" id="2604345"/>
    <lineage>
        <taxon>Eukaryota</taxon>
        <taxon>Fungi</taxon>
        <taxon>Dikarya</taxon>
        <taxon>Ascomycota</taxon>
        <taxon>Pezizomycotina</taxon>
        <taxon>Sordariomycetes</taxon>
        <taxon>Hypocreomycetidae</taxon>
        <taxon>Hypocreales</taxon>
        <taxon>Nectriaceae</taxon>
        <taxon>Fusarium</taxon>
        <taxon>Fusarium solani species complex</taxon>
    </lineage>
</organism>
<dbReference type="SUPFAM" id="SSF48403">
    <property type="entry name" value="Ankyrin repeat"/>
    <property type="match status" value="1"/>
</dbReference>
<dbReference type="PRINTS" id="PR01415">
    <property type="entry name" value="ANKYRIN"/>
</dbReference>
<name>A0A428SV74_9HYPO</name>
<keyword evidence="8" id="KW-1185">Reference proteome</keyword>
<feature type="transmembrane region" description="Helical" evidence="6">
    <location>
        <begin position="27"/>
        <end position="50"/>
    </location>
</feature>
<keyword evidence="2" id="KW-0677">Repeat</keyword>
<dbReference type="PANTHER" id="PTHR24161">
    <property type="entry name" value="ANK_REP_REGION DOMAIN-CONTAINING PROTEIN-RELATED"/>
    <property type="match status" value="1"/>
</dbReference>
<evidence type="ECO:0000256" key="3">
    <source>
        <dbReference type="ARBA" id="ARBA00023043"/>
    </source>
</evidence>
<feature type="repeat" description="ANK" evidence="4">
    <location>
        <begin position="644"/>
        <end position="676"/>
    </location>
</feature>
<evidence type="ECO:0000256" key="4">
    <source>
        <dbReference type="PROSITE-ProRule" id="PRU00023"/>
    </source>
</evidence>
<dbReference type="PROSITE" id="PS50297">
    <property type="entry name" value="ANK_REP_REGION"/>
    <property type="match status" value="5"/>
</dbReference>
<keyword evidence="6" id="KW-1133">Transmembrane helix</keyword>
<dbReference type="PANTHER" id="PTHR24161:SF85">
    <property type="entry name" value="PALMITOYLTRANSFERASE HIP14"/>
    <property type="match status" value="1"/>
</dbReference>